<dbReference type="AlphaFoldDB" id="A0A068SB44"/>
<protein>
    <submittedName>
        <fullName evidence="2">Uncharacterized protein</fullName>
    </submittedName>
</protein>
<evidence type="ECO:0000313" key="3">
    <source>
        <dbReference type="Proteomes" id="UP000027586"/>
    </source>
</evidence>
<evidence type="ECO:0000256" key="1">
    <source>
        <dbReference type="SAM" id="MobiDB-lite"/>
    </source>
</evidence>
<dbReference type="Proteomes" id="UP000027586">
    <property type="component" value="Unassembled WGS sequence"/>
</dbReference>
<sequence>MDLNVPYCIPLHRPQLDIDFNEPFAFPCSDIIWPIEPAIVSLPPEPSIHKIKKRKLSSNDNEFIVKKQRKRMETRRSSTTTASTTKGHAPSQQTSIPEDMATVTGIEEDLQHLQDEWASIEIVFNSIRNAFPVQSLKNAPEELLDEVDRELSIAYDDLKAQVRHLTRNLQRLETDLAPFRPLKNEATAFVSPSNPATTAATATAAVINKASSSSPC</sequence>
<evidence type="ECO:0000313" key="2">
    <source>
        <dbReference type="EMBL" id="CDH59185.1"/>
    </source>
</evidence>
<dbReference type="VEuPathDB" id="FungiDB:LCOR_10012.1"/>
<reference evidence="2" key="1">
    <citation type="submission" date="2013-08" db="EMBL/GenBank/DDBJ databases">
        <title>Gene expansion shapes genome architecture in the human pathogen Lichtheimia corymbifera: an evolutionary genomics analysis in the ancient terrestrial Mucorales (Mucoromycotina).</title>
        <authorList>
            <person name="Schwartze V.U."/>
            <person name="Winter S."/>
            <person name="Shelest E."/>
            <person name="Marcet-Houben M."/>
            <person name="Horn F."/>
            <person name="Wehner S."/>
            <person name="Hoffmann K."/>
            <person name="Riege K."/>
            <person name="Sammeth M."/>
            <person name="Nowrousian M."/>
            <person name="Valiante V."/>
            <person name="Linde J."/>
            <person name="Jacobsen I.D."/>
            <person name="Marz M."/>
            <person name="Brakhage A.A."/>
            <person name="Gabaldon T."/>
            <person name="Bocker S."/>
            <person name="Voigt K."/>
        </authorList>
    </citation>
    <scope>NUCLEOTIDE SEQUENCE [LARGE SCALE GENOMIC DNA]</scope>
    <source>
        <strain evidence="2">FSU 9682</strain>
    </source>
</reference>
<dbReference type="EMBL" id="CBTN010000066">
    <property type="protein sequence ID" value="CDH59185.1"/>
    <property type="molecule type" value="Genomic_DNA"/>
</dbReference>
<organism evidence="2 3">
    <name type="scientific">Lichtheimia corymbifera JMRC:FSU:9682</name>
    <dbReference type="NCBI Taxonomy" id="1263082"/>
    <lineage>
        <taxon>Eukaryota</taxon>
        <taxon>Fungi</taxon>
        <taxon>Fungi incertae sedis</taxon>
        <taxon>Mucoromycota</taxon>
        <taxon>Mucoromycotina</taxon>
        <taxon>Mucoromycetes</taxon>
        <taxon>Mucorales</taxon>
        <taxon>Lichtheimiaceae</taxon>
        <taxon>Lichtheimia</taxon>
    </lineage>
</organism>
<keyword evidence="3" id="KW-1185">Reference proteome</keyword>
<feature type="region of interest" description="Disordered" evidence="1">
    <location>
        <begin position="68"/>
        <end position="97"/>
    </location>
</feature>
<comment type="caution">
    <text evidence="2">The sequence shown here is derived from an EMBL/GenBank/DDBJ whole genome shotgun (WGS) entry which is preliminary data.</text>
</comment>
<accession>A0A068SB44</accession>
<gene>
    <name evidence="2" type="ORF">LCOR_10012.1</name>
</gene>
<proteinExistence type="predicted"/>
<name>A0A068SB44_9FUNG</name>
<dbReference type="OrthoDB" id="2384695at2759"/>